<evidence type="ECO:0008006" key="5">
    <source>
        <dbReference type="Google" id="ProtNLM"/>
    </source>
</evidence>
<keyword evidence="2" id="KW-1133">Transmembrane helix</keyword>
<keyword evidence="2" id="KW-0472">Membrane</keyword>
<sequence length="224" mass="23011">MKDIDADRPTGPEVSAIISGSQSRENEMDIIETGPRRPPLSWSRGRGVTGLVAAALAVGAVAGYLVGIRHAETQARTAGPGSHASATDSVAPLDAQAVTGTGTRCSAQLGGRLQLGVEIVNRSATTATLLRVETALPLNGLRATASAWGGCGQLPPVDTATSHSLPPGATTWLTSTFDVLIPCPAPIPVLFTLTYTQEGHTVSSDLRGFPDLGDVPYTRCTAGS</sequence>
<organism evidence="3 4">
    <name type="scientific">Streptosporangium lutulentum</name>
    <dbReference type="NCBI Taxonomy" id="1461250"/>
    <lineage>
        <taxon>Bacteria</taxon>
        <taxon>Bacillati</taxon>
        <taxon>Actinomycetota</taxon>
        <taxon>Actinomycetes</taxon>
        <taxon>Streptosporangiales</taxon>
        <taxon>Streptosporangiaceae</taxon>
        <taxon>Streptosporangium</taxon>
    </lineage>
</organism>
<evidence type="ECO:0000313" key="4">
    <source>
        <dbReference type="Proteomes" id="UP001225356"/>
    </source>
</evidence>
<accession>A0ABT9QK62</accession>
<reference evidence="3 4" key="1">
    <citation type="submission" date="2023-07" db="EMBL/GenBank/DDBJ databases">
        <title>Sequencing the genomes of 1000 actinobacteria strains.</title>
        <authorList>
            <person name="Klenk H.-P."/>
        </authorList>
    </citation>
    <scope>NUCLEOTIDE SEQUENCE [LARGE SCALE GENOMIC DNA]</scope>
    <source>
        <strain evidence="3 4">DSM 46740</strain>
    </source>
</reference>
<dbReference type="RefSeq" id="WP_307564158.1">
    <property type="nucleotide sequence ID" value="NZ_JAUSQU010000001.1"/>
</dbReference>
<gene>
    <name evidence="3" type="ORF">J2853_006346</name>
</gene>
<keyword evidence="2" id="KW-0812">Transmembrane</keyword>
<evidence type="ECO:0000256" key="1">
    <source>
        <dbReference type="SAM" id="MobiDB-lite"/>
    </source>
</evidence>
<feature type="transmembrane region" description="Helical" evidence="2">
    <location>
        <begin position="47"/>
        <end position="66"/>
    </location>
</feature>
<dbReference type="EMBL" id="JAUSQU010000001">
    <property type="protein sequence ID" value="MDP9847135.1"/>
    <property type="molecule type" value="Genomic_DNA"/>
</dbReference>
<feature type="compositionally biased region" description="Basic and acidic residues" evidence="1">
    <location>
        <begin position="1"/>
        <end position="10"/>
    </location>
</feature>
<evidence type="ECO:0000313" key="3">
    <source>
        <dbReference type="EMBL" id="MDP9847135.1"/>
    </source>
</evidence>
<evidence type="ECO:0000256" key="2">
    <source>
        <dbReference type="SAM" id="Phobius"/>
    </source>
</evidence>
<name>A0ABT9QK62_9ACTN</name>
<proteinExistence type="predicted"/>
<feature type="region of interest" description="Disordered" evidence="1">
    <location>
        <begin position="1"/>
        <end position="26"/>
    </location>
</feature>
<protein>
    <recommendedName>
        <fullName evidence="5">DUF4352 domain-containing protein</fullName>
    </recommendedName>
</protein>
<keyword evidence="4" id="KW-1185">Reference proteome</keyword>
<comment type="caution">
    <text evidence="3">The sequence shown here is derived from an EMBL/GenBank/DDBJ whole genome shotgun (WGS) entry which is preliminary data.</text>
</comment>
<dbReference type="Proteomes" id="UP001225356">
    <property type="component" value="Unassembled WGS sequence"/>
</dbReference>